<gene>
    <name evidence="2" type="primary">ATP8</name>
</gene>
<feature type="transmembrane region" description="Helical" evidence="1">
    <location>
        <begin position="6"/>
        <end position="31"/>
    </location>
</feature>
<organism evidence="2">
    <name type="scientific">Dermacentor everestianus</name>
    <dbReference type="NCBI Taxonomy" id="1167514"/>
    <lineage>
        <taxon>Eukaryota</taxon>
        <taxon>Metazoa</taxon>
        <taxon>Ecdysozoa</taxon>
        <taxon>Arthropoda</taxon>
        <taxon>Chelicerata</taxon>
        <taxon>Arachnida</taxon>
        <taxon>Acari</taxon>
        <taxon>Parasitiformes</taxon>
        <taxon>Ixodida</taxon>
        <taxon>Ixodoidea</taxon>
        <taxon>Ixodidae</taxon>
        <taxon>Rhipicephalinae</taxon>
        <taxon>Dermacentor</taxon>
    </lineage>
</organism>
<dbReference type="CTD" id="4509"/>
<keyword evidence="1" id="KW-0812">Transmembrane</keyword>
<geneLocation type="mitochondrion" evidence="2"/>
<accession>A0A4D6QF77</accession>
<keyword evidence="2" id="KW-0496">Mitochondrion</keyword>
<name>A0A4D6QF77_9ACAR</name>
<sequence>MPQIFPMNWILLSMNLLISIMCLMSLLYFTLFNMDKKINKNSNIKLNNFYYQW</sequence>
<protein>
    <submittedName>
        <fullName evidence="2">ATP synthase F0 subunit 8</fullName>
    </submittedName>
</protein>
<dbReference type="AlphaFoldDB" id="A0A4D6QF77"/>
<dbReference type="RefSeq" id="YP_009652698.1">
    <property type="nucleotide sequence ID" value="NC_042764.1"/>
</dbReference>
<proteinExistence type="predicted"/>
<reference evidence="2" key="1">
    <citation type="journal article" date="2018" name="Syst Appl Acarol">
        <title>The mitochondrial genome and phylogenetic analysis of the tick Dermacentor everestianus Hirst, 1926 (Acari: Ixodidae).</title>
        <authorList>
            <person name="Yu Z."/>
            <person name="Zhang S."/>
            <person name="Wang T."/>
            <person name="Yang X."/>
            <person name="Wang H."/>
            <person name="Liu J."/>
        </authorList>
    </citation>
    <scope>NUCLEOTIDE SEQUENCE</scope>
</reference>
<dbReference type="GeneID" id="40487687"/>
<keyword evidence="1" id="KW-0472">Membrane</keyword>
<evidence type="ECO:0000313" key="2">
    <source>
        <dbReference type="EMBL" id="QCF46396.1"/>
    </source>
</evidence>
<evidence type="ECO:0000256" key="1">
    <source>
        <dbReference type="SAM" id="Phobius"/>
    </source>
</evidence>
<dbReference type="EMBL" id="MG986896">
    <property type="protein sequence ID" value="QCF46396.1"/>
    <property type="molecule type" value="Genomic_DNA"/>
</dbReference>
<keyword evidence="1" id="KW-1133">Transmembrane helix</keyword>